<dbReference type="InterPro" id="IPR019734">
    <property type="entry name" value="TPR_rpt"/>
</dbReference>
<dbReference type="PANTHER" id="PTHR44998:SF1">
    <property type="entry name" value="UDP-N-ACETYLGLUCOSAMINE--PEPTIDE N-ACETYLGLUCOSAMINYLTRANSFERASE 110 KDA SUBUNIT"/>
    <property type="match status" value="1"/>
</dbReference>
<dbReference type="STRING" id="112903.SAMN04490178_12649"/>
<gene>
    <name evidence="2" type="ORF">SAMN04490178_12649</name>
</gene>
<dbReference type="Gene3D" id="1.25.40.10">
    <property type="entry name" value="Tetratricopeptide repeat domain"/>
    <property type="match status" value="1"/>
</dbReference>
<keyword evidence="1" id="KW-0802">TPR repeat</keyword>
<feature type="repeat" description="TPR" evidence="1">
    <location>
        <begin position="107"/>
        <end position="140"/>
    </location>
</feature>
<dbReference type="EMBL" id="FODY01000026">
    <property type="protein sequence ID" value="SEP41334.1"/>
    <property type="molecule type" value="Genomic_DNA"/>
</dbReference>
<dbReference type="AlphaFoldDB" id="A0A1H8XMK2"/>
<accession>A0A1H8XMK2</accession>
<feature type="repeat" description="TPR" evidence="1">
    <location>
        <begin position="175"/>
        <end position="208"/>
    </location>
</feature>
<dbReference type="SMART" id="SM00028">
    <property type="entry name" value="TPR"/>
    <property type="match status" value="6"/>
</dbReference>
<proteinExistence type="predicted"/>
<dbReference type="Gene3D" id="3.40.50.2000">
    <property type="entry name" value="Glycogen Phosphorylase B"/>
    <property type="match status" value="1"/>
</dbReference>
<dbReference type="Pfam" id="PF13432">
    <property type="entry name" value="TPR_16"/>
    <property type="match status" value="3"/>
</dbReference>
<reference evidence="2 3" key="1">
    <citation type="submission" date="2016-10" db="EMBL/GenBank/DDBJ databases">
        <authorList>
            <person name="de Groot N.N."/>
        </authorList>
    </citation>
    <scope>NUCLEOTIDE SEQUENCE [LARGE SCALE GENOMIC DNA]</scope>
    <source>
        <strain evidence="2 3">DSM 13305</strain>
    </source>
</reference>
<feature type="repeat" description="TPR" evidence="1">
    <location>
        <begin position="39"/>
        <end position="72"/>
    </location>
</feature>
<dbReference type="PROSITE" id="PS50005">
    <property type="entry name" value="TPR"/>
    <property type="match status" value="6"/>
</dbReference>
<evidence type="ECO:0000313" key="3">
    <source>
        <dbReference type="Proteomes" id="UP000198847"/>
    </source>
</evidence>
<keyword evidence="2" id="KW-0808">Transferase</keyword>
<dbReference type="Proteomes" id="UP000198847">
    <property type="component" value="Unassembled WGS sequence"/>
</dbReference>
<dbReference type="GO" id="GO:0016757">
    <property type="term" value="F:glycosyltransferase activity"/>
    <property type="evidence" value="ECO:0007669"/>
    <property type="project" value="InterPro"/>
</dbReference>
<dbReference type="PANTHER" id="PTHR44998">
    <property type="match status" value="1"/>
</dbReference>
<evidence type="ECO:0000256" key="1">
    <source>
        <dbReference type="PROSITE-ProRule" id="PRU00339"/>
    </source>
</evidence>
<dbReference type="SUPFAM" id="SSF53756">
    <property type="entry name" value="UDP-Glycosyltransferase/glycogen phosphorylase"/>
    <property type="match status" value="1"/>
</dbReference>
<dbReference type="RefSeq" id="WP_177173651.1">
    <property type="nucleotide sequence ID" value="NZ_FODY01000026.1"/>
</dbReference>
<name>A0A1H8XMK2_9FIRM</name>
<dbReference type="InterPro" id="IPR002201">
    <property type="entry name" value="Glyco_trans_9"/>
</dbReference>
<dbReference type="SUPFAM" id="SSF81901">
    <property type="entry name" value="HCP-like"/>
    <property type="match status" value="1"/>
</dbReference>
<dbReference type="PROSITE" id="PS50293">
    <property type="entry name" value="TPR_REGION"/>
    <property type="match status" value="2"/>
</dbReference>
<protein>
    <submittedName>
        <fullName evidence="2">Glycosyltransferase family 9 (Heptosyltransferase)</fullName>
    </submittedName>
</protein>
<evidence type="ECO:0000313" key="2">
    <source>
        <dbReference type="EMBL" id="SEP41334.1"/>
    </source>
</evidence>
<dbReference type="InterPro" id="IPR011990">
    <property type="entry name" value="TPR-like_helical_dom_sf"/>
</dbReference>
<feature type="repeat" description="TPR" evidence="1">
    <location>
        <begin position="209"/>
        <end position="242"/>
    </location>
</feature>
<organism evidence="2 3">
    <name type="scientific">Propionispora vibrioides</name>
    <dbReference type="NCBI Taxonomy" id="112903"/>
    <lineage>
        <taxon>Bacteria</taxon>
        <taxon>Bacillati</taxon>
        <taxon>Bacillota</taxon>
        <taxon>Negativicutes</taxon>
        <taxon>Selenomonadales</taxon>
        <taxon>Sporomusaceae</taxon>
        <taxon>Propionispora</taxon>
    </lineage>
</organism>
<feature type="repeat" description="TPR" evidence="1">
    <location>
        <begin position="141"/>
        <end position="174"/>
    </location>
</feature>
<feature type="repeat" description="TPR" evidence="1">
    <location>
        <begin position="73"/>
        <end position="106"/>
    </location>
</feature>
<dbReference type="Pfam" id="PF01075">
    <property type="entry name" value="Glyco_transf_9"/>
    <property type="match status" value="1"/>
</dbReference>
<keyword evidence="3" id="KW-1185">Reference proteome</keyword>
<sequence>MQLLPYHEVLEALSSNNIQSMEKAREICSIFCQSHPDSLVCLSLLGDIEYRLTHFPEAAEYFEKALKLQPNSPELYYNHAQALVMQGKYTEAAQTLQQAAQFIPGSPDIYYFLGWVHDQQGNKQDALEAYQQTLTLAPDHLEALNGLGILLMEKAQLTEAIEYFQRVLSIDPDYFYALINLGSIYHCQNDFTKSIALFKRALVLQPDYPIALNNLGVALHSTGDLAEAVTIYRRSLALSPANPEPHVNLAMSLLSTGQLEEGWREFEWRLELIKPFSNREKTTKPRWQGEAIPGRILLIRGEQGYGDTLQFCRYASMAADQGLRVVLEVQPPLVRLLHSLLNVEVIPYGEPLPDFDYYCPMLSLPLAFQTRLNTIPHTVPYLSIPPEDIEKWHRQLPPARRTNLKVGIVWSGKQRDASIELSSADTRRSIHPSWLAPILSVDFVQFYSLQKEGPPAPQEFPLVDMMNACNDFADTAALIANLDLIITVDTAVCHLAGAMGKPVWLLVHFNSCWRWLQHRQDSPWYPTLRLFRQPQPNDWTSVINGVEAALRQLLKETSEQIRLTKNK</sequence>